<dbReference type="STRING" id="1388766.A0A017SH80"/>
<dbReference type="GO" id="GO:0019158">
    <property type="term" value="F:mannokinase activity"/>
    <property type="evidence" value="ECO:0007669"/>
    <property type="project" value="TreeGrafter"/>
</dbReference>
<evidence type="ECO:0000259" key="12">
    <source>
        <dbReference type="Pfam" id="PF00349"/>
    </source>
</evidence>
<evidence type="ECO:0000256" key="8">
    <source>
        <dbReference type="ARBA" id="ARBA00023152"/>
    </source>
</evidence>
<dbReference type="EMBL" id="KK088418">
    <property type="protein sequence ID" value="EYE96333.1"/>
    <property type="molecule type" value="Genomic_DNA"/>
</dbReference>
<dbReference type="GeneID" id="63699194"/>
<dbReference type="UniPathway" id="UPA00109">
    <property type="reaction ID" value="UER00180"/>
</dbReference>
<dbReference type="PROSITE" id="PS51748">
    <property type="entry name" value="HEXOKINASE_2"/>
    <property type="match status" value="1"/>
</dbReference>
<dbReference type="HOGENOM" id="CLU_014393_5_2_1"/>
<dbReference type="GO" id="GO:0005524">
    <property type="term" value="F:ATP binding"/>
    <property type="evidence" value="ECO:0007669"/>
    <property type="project" value="UniProtKB-UniRule"/>
</dbReference>
<keyword evidence="7 11" id="KW-0067">ATP-binding</keyword>
<evidence type="ECO:0000256" key="5">
    <source>
        <dbReference type="ARBA" id="ARBA00022741"/>
    </source>
</evidence>
<evidence type="ECO:0000256" key="1">
    <source>
        <dbReference type="ARBA" id="ARBA00004888"/>
    </source>
</evidence>
<evidence type="ECO:0000256" key="7">
    <source>
        <dbReference type="ARBA" id="ARBA00022840"/>
    </source>
</evidence>
<dbReference type="EC" id="2.7.1.-" evidence="11"/>
<name>A0A017SH80_ASPRC</name>
<keyword evidence="15" id="KW-1185">Reference proteome</keyword>
<evidence type="ECO:0000259" key="13">
    <source>
        <dbReference type="Pfam" id="PF03727"/>
    </source>
</evidence>
<dbReference type="InterPro" id="IPR043129">
    <property type="entry name" value="ATPase_NBD"/>
</dbReference>
<dbReference type="PANTHER" id="PTHR19443">
    <property type="entry name" value="HEXOKINASE"/>
    <property type="match status" value="1"/>
</dbReference>
<dbReference type="InterPro" id="IPR001312">
    <property type="entry name" value="Hexokinase"/>
</dbReference>
<evidence type="ECO:0000313" key="15">
    <source>
        <dbReference type="Proteomes" id="UP000019804"/>
    </source>
</evidence>
<comment type="catalytic activity">
    <reaction evidence="10">
        <text>D-fructose + ATP = D-fructose 6-phosphate + ADP + H(+)</text>
        <dbReference type="Rhea" id="RHEA:16125"/>
        <dbReference type="ChEBI" id="CHEBI:15378"/>
        <dbReference type="ChEBI" id="CHEBI:30616"/>
        <dbReference type="ChEBI" id="CHEBI:37721"/>
        <dbReference type="ChEBI" id="CHEBI:61527"/>
        <dbReference type="ChEBI" id="CHEBI:456216"/>
        <dbReference type="EC" id="2.7.1.1"/>
    </reaction>
    <physiologicalReaction direction="left-to-right" evidence="10">
        <dbReference type="Rhea" id="RHEA:16126"/>
    </physiologicalReaction>
</comment>
<organism evidence="14 15">
    <name type="scientific">Aspergillus ruber (strain CBS 135680)</name>
    <dbReference type="NCBI Taxonomy" id="1388766"/>
    <lineage>
        <taxon>Eukaryota</taxon>
        <taxon>Fungi</taxon>
        <taxon>Dikarya</taxon>
        <taxon>Ascomycota</taxon>
        <taxon>Pezizomycotina</taxon>
        <taxon>Eurotiomycetes</taxon>
        <taxon>Eurotiomycetidae</taxon>
        <taxon>Eurotiales</taxon>
        <taxon>Aspergillaceae</taxon>
        <taxon>Aspergillus</taxon>
        <taxon>Aspergillus subgen. Aspergillus</taxon>
    </lineage>
</organism>
<protein>
    <recommendedName>
        <fullName evidence="11">Phosphotransferase</fullName>
        <ecNumber evidence="11">2.7.1.-</ecNumber>
    </recommendedName>
</protein>
<evidence type="ECO:0000256" key="9">
    <source>
        <dbReference type="ARBA" id="ARBA00044613"/>
    </source>
</evidence>
<evidence type="ECO:0000256" key="3">
    <source>
        <dbReference type="ARBA" id="ARBA00009225"/>
    </source>
</evidence>
<keyword evidence="4 11" id="KW-0808">Transferase</keyword>
<dbReference type="SUPFAM" id="SSF53067">
    <property type="entry name" value="Actin-like ATPase domain"/>
    <property type="match status" value="2"/>
</dbReference>
<dbReference type="GO" id="GO:0008865">
    <property type="term" value="F:fructokinase activity"/>
    <property type="evidence" value="ECO:0007669"/>
    <property type="project" value="TreeGrafter"/>
</dbReference>
<dbReference type="GO" id="GO:0005536">
    <property type="term" value="F:D-glucose binding"/>
    <property type="evidence" value="ECO:0007669"/>
    <property type="project" value="InterPro"/>
</dbReference>
<dbReference type="FunFam" id="3.40.367.20:FF:000004">
    <property type="entry name" value="Phosphotransferase"/>
    <property type="match status" value="1"/>
</dbReference>
<keyword evidence="5 11" id="KW-0547">Nucleotide-binding</keyword>
<feature type="domain" description="Hexokinase N-terminal" evidence="12">
    <location>
        <begin position="3"/>
        <end position="197"/>
    </location>
</feature>
<dbReference type="GO" id="GO:0004340">
    <property type="term" value="F:glucokinase activity"/>
    <property type="evidence" value="ECO:0007669"/>
    <property type="project" value="TreeGrafter"/>
</dbReference>
<dbReference type="GO" id="GO:0001678">
    <property type="term" value="P:intracellular glucose homeostasis"/>
    <property type="evidence" value="ECO:0007669"/>
    <property type="project" value="InterPro"/>
</dbReference>
<dbReference type="PRINTS" id="PR00475">
    <property type="entry name" value="HEXOKINASE"/>
</dbReference>
<dbReference type="FunFam" id="3.30.420.40:FF:000092">
    <property type="entry name" value="Phosphotransferase"/>
    <property type="match status" value="1"/>
</dbReference>
<dbReference type="AlphaFoldDB" id="A0A017SH80"/>
<keyword evidence="8 11" id="KW-0324">Glycolysis</keyword>
<evidence type="ECO:0000256" key="4">
    <source>
        <dbReference type="ARBA" id="ARBA00022679"/>
    </source>
</evidence>
<comment type="pathway">
    <text evidence="1">Carbohydrate degradation; glycolysis; D-glyceraldehyde 3-phosphate and glycerone phosphate from D-glucose: step 1/4.</text>
</comment>
<evidence type="ECO:0000256" key="10">
    <source>
        <dbReference type="ARBA" id="ARBA00047905"/>
    </source>
</evidence>
<keyword evidence="6 11" id="KW-0418">Kinase</keyword>
<dbReference type="GO" id="GO:0006013">
    <property type="term" value="P:mannose metabolic process"/>
    <property type="evidence" value="ECO:0007669"/>
    <property type="project" value="TreeGrafter"/>
</dbReference>
<dbReference type="GO" id="GO:0006006">
    <property type="term" value="P:glucose metabolic process"/>
    <property type="evidence" value="ECO:0007669"/>
    <property type="project" value="TreeGrafter"/>
</dbReference>
<dbReference type="GO" id="GO:0005829">
    <property type="term" value="C:cytosol"/>
    <property type="evidence" value="ECO:0007669"/>
    <property type="project" value="TreeGrafter"/>
</dbReference>
<dbReference type="PANTHER" id="PTHR19443:SF16">
    <property type="entry name" value="HEXOKINASE TYPE 1-RELATED"/>
    <property type="match status" value="1"/>
</dbReference>
<dbReference type="Gene3D" id="3.30.420.40">
    <property type="match status" value="1"/>
</dbReference>
<comment type="catalytic activity">
    <reaction evidence="9">
        <text>a D-hexose + ATP = a D-hexose 6-phosphate + ADP + H(+)</text>
        <dbReference type="Rhea" id="RHEA:22740"/>
        <dbReference type="ChEBI" id="CHEBI:4194"/>
        <dbReference type="ChEBI" id="CHEBI:15378"/>
        <dbReference type="ChEBI" id="CHEBI:30616"/>
        <dbReference type="ChEBI" id="CHEBI:229467"/>
        <dbReference type="ChEBI" id="CHEBI:456216"/>
        <dbReference type="EC" id="2.7.1.1"/>
    </reaction>
    <physiologicalReaction direction="left-to-right" evidence="9">
        <dbReference type="Rhea" id="RHEA:22741"/>
    </physiologicalReaction>
</comment>
<dbReference type="GO" id="GO:0006096">
    <property type="term" value="P:glycolytic process"/>
    <property type="evidence" value="ECO:0007669"/>
    <property type="project" value="UniProtKB-UniPathway"/>
</dbReference>
<sequence>MNVEHIQGLFTVDTNNLQYITDHLVKELEKGLTSDDSDIPMNVTWVTRFPTGNETGRYLTVDIGGTNLRVCDVLLTEEKGGYKITQDKYMLSENLKTGTGSQLWDYIADCLQDFLQQRGLHQSSKELPLAFTFSYPVTQHNIRHGLLQRWTKGLNISGVEGKNVVAELENVLQRRNLPIRVVALVNDTTGTLIASAYKDGNTKVGSIFGTGCNAAYMEEKNCISKISPREFSTDMNVVINTEYGAFDNSHQTLPRTSFDEEIDRLSPRPGQQTYEKMVAGQYIGELVRLILCHLHQTVDFLSGLEVHRLQQRHSMESSCLSKMEEDESLPERIAKTRIVLKEVLGIEPPEWELWVCCRVAEIVCTRAARLYACGIAAICKKRGIKQCRVGVDGSAFSKYPRFQQRAATALREILEWPKDSEDPVQLCLAEDGSGVGAALIAALSSDGGTSVR</sequence>
<comment type="similarity">
    <text evidence="3 11">Belongs to the hexokinase family.</text>
</comment>
<evidence type="ECO:0000256" key="6">
    <source>
        <dbReference type="ARBA" id="ARBA00022777"/>
    </source>
</evidence>
<dbReference type="OrthoDB" id="419537at2759"/>
<dbReference type="Pfam" id="PF03727">
    <property type="entry name" value="Hexokinase_2"/>
    <property type="match status" value="1"/>
</dbReference>
<comment type="pathway">
    <text evidence="2">Carbohydrate metabolism; hexose metabolism.</text>
</comment>
<dbReference type="Gene3D" id="1.10.287.1250">
    <property type="match status" value="1"/>
</dbReference>
<proteinExistence type="inferred from homology"/>
<accession>A0A017SH80</accession>
<evidence type="ECO:0000313" key="14">
    <source>
        <dbReference type="EMBL" id="EYE96333.1"/>
    </source>
</evidence>
<evidence type="ECO:0000256" key="2">
    <source>
        <dbReference type="ARBA" id="ARBA00005028"/>
    </source>
</evidence>
<gene>
    <name evidence="14" type="ORF">EURHEDRAFT_452858</name>
</gene>
<reference evidence="15" key="1">
    <citation type="journal article" date="2014" name="Nat. Commun.">
        <title>Genomic adaptations of the halophilic Dead Sea filamentous fungus Eurotium rubrum.</title>
        <authorList>
            <person name="Kis-Papo T."/>
            <person name="Weig A.R."/>
            <person name="Riley R."/>
            <person name="Persoh D."/>
            <person name="Salamov A."/>
            <person name="Sun H."/>
            <person name="Lipzen A."/>
            <person name="Wasser S.P."/>
            <person name="Rambold G."/>
            <person name="Grigoriev I.V."/>
            <person name="Nevo E."/>
        </authorList>
    </citation>
    <scope>NUCLEOTIDE SEQUENCE [LARGE SCALE GENOMIC DNA]</scope>
    <source>
        <strain evidence="15">CBS 135680</strain>
    </source>
</reference>
<dbReference type="InterPro" id="IPR022672">
    <property type="entry name" value="Hexokinase_N"/>
</dbReference>
<dbReference type="Pfam" id="PF00349">
    <property type="entry name" value="Hexokinase_1"/>
    <property type="match status" value="1"/>
</dbReference>
<dbReference type="Gene3D" id="3.40.367.20">
    <property type="match status" value="1"/>
</dbReference>
<feature type="domain" description="Hexokinase C-terminal" evidence="13">
    <location>
        <begin position="203"/>
        <end position="443"/>
    </location>
</feature>
<evidence type="ECO:0000256" key="11">
    <source>
        <dbReference type="RuleBase" id="RU362007"/>
    </source>
</evidence>
<dbReference type="RefSeq" id="XP_040640021.1">
    <property type="nucleotide sequence ID" value="XM_040784070.1"/>
</dbReference>
<dbReference type="Proteomes" id="UP000019804">
    <property type="component" value="Unassembled WGS sequence"/>
</dbReference>
<dbReference type="InterPro" id="IPR022673">
    <property type="entry name" value="Hexokinase_C"/>
</dbReference>
<dbReference type="GO" id="GO:0005739">
    <property type="term" value="C:mitochondrion"/>
    <property type="evidence" value="ECO:0007669"/>
    <property type="project" value="TreeGrafter"/>
</dbReference>